<dbReference type="Proteomes" id="UP000824469">
    <property type="component" value="Unassembled WGS sequence"/>
</dbReference>
<sequence>IGVTPHVMLLGSHLLLLGALHLAVAVPCGGRRSRSQQHSFNHARQSLRSQPQSHSPARQQGWGSPHQFANSVGARHCIPSQVPRMGGACHLRLCRLLT</sequence>
<feature type="compositionally biased region" description="Polar residues" evidence="1">
    <location>
        <begin position="36"/>
        <end position="67"/>
    </location>
</feature>
<keyword evidence="2" id="KW-0732">Signal</keyword>
<proteinExistence type="predicted"/>
<feature type="non-terminal residue" evidence="3">
    <location>
        <position position="1"/>
    </location>
</feature>
<evidence type="ECO:0000256" key="1">
    <source>
        <dbReference type="SAM" id="MobiDB-lite"/>
    </source>
</evidence>
<feature type="signal peptide" evidence="2">
    <location>
        <begin position="1"/>
        <end position="25"/>
    </location>
</feature>
<feature type="non-terminal residue" evidence="3">
    <location>
        <position position="98"/>
    </location>
</feature>
<feature type="chain" id="PRO_5041277355" evidence="2">
    <location>
        <begin position="26"/>
        <end position="98"/>
    </location>
</feature>
<reference evidence="3 4" key="1">
    <citation type="journal article" date="2021" name="Nat. Plants">
        <title>The Taxus genome provides insights into paclitaxel biosynthesis.</title>
        <authorList>
            <person name="Xiong X."/>
            <person name="Gou J."/>
            <person name="Liao Q."/>
            <person name="Li Y."/>
            <person name="Zhou Q."/>
            <person name="Bi G."/>
            <person name="Li C."/>
            <person name="Du R."/>
            <person name="Wang X."/>
            <person name="Sun T."/>
            <person name="Guo L."/>
            <person name="Liang H."/>
            <person name="Lu P."/>
            <person name="Wu Y."/>
            <person name="Zhang Z."/>
            <person name="Ro D.K."/>
            <person name="Shang Y."/>
            <person name="Huang S."/>
            <person name="Yan J."/>
        </authorList>
    </citation>
    <scope>NUCLEOTIDE SEQUENCE [LARGE SCALE GENOMIC DNA]</scope>
    <source>
        <strain evidence="3">Ta-2019</strain>
    </source>
</reference>
<evidence type="ECO:0000313" key="4">
    <source>
        <dbReference type="Proteomes" id="UP000824469"/>
    </source>
</evidence>
<evidence type="ECO:0000256" key="2">
    <source>
        <dbReference type="SAM" id="SignalP"/>
    </source>
</evidence>
<dbReference type="EMBL" id="JAHRHJ020000010">
    <property type="protein sequence ID" value="KAH9298812.1"/>
    <property type="molecule type" value="Genomic_DNA"/>
</dbReference>
<gene>
    <name evidence="3" type="ORF">KI387_030494</name>
</gene>
<dbReference type="AlphaFoldDB" id="A0AA38FEK8"/>
<evidence type="ECO:0000313" key="3">
    <source>
        <dbReference type="EMBL" id="KAH9298812.1"/>
    </source>
</evidence>
<feature type="region of interest" description="Disordered" evidence="1">
    <location>
        <begin position="32"/>
        <end position="67"/>
    </location>
</feature>
<organism evidence="3 4">
    <name type="scientific">Taxus chinensis</name>
    <name type="common">Chinese yew</name>
    <name type="synonym">Taxus wallichiana var. chinensis</name>
    <dbReference type="NCBI Taxonomy" id="29808"/>
    <lineage>
        <taxon>Eukaryota</taxon>
        <taxon>Viridiplantae</taxon>
        <taxon>Streptophyta</taxon>
        <taxon>Embryophyta</taxon>
        <taxon>Tracheophyta</taxon>
        <taxon>Spermatophyta</taxon>
        <taxon>Pinopsida</taxon>
        <taxon>Pinidae</taxon>
        <taxon>Conifers II</taxon>
        <taxon>Cupressales</taxon>
        <taxon>Taxaceae</taxon>
        <taxon>Taxus</taxon>
    </lineage>
</organism>
<protein>
    <submittedName>
        <fullName evidence="3">Uncharacterized protein</fullName>
    </submittedName>
</protein>
<keyword evidence="4" id="KW-1185">Reference proteome</keyword>
<comment type="caution">
    <text evidence="3">The sequence shown here is derived from an EMBL/GenBank/DDBJ whole genome shotgun (WGS) entry which is preliminary data.</text>
</comment>
<name>A0AA38FEK8_TAXCH</name>
<accession>A0AA38FEK8</accession>